<dbReference type="RefSeq" id="WP_186458291.1">
    <property type="nucleotide sequence ID" value="NZ_VIWP01000004.1"/>
</dbReference>
<gene>
    <name evidence="1" type="ORF">FHW37_104267</name>
</gene>
<dbReference type="AlphaFoldDB" id="A0A561QRT1"/>
<name>A0A561QRT1_9HYPH</name>
<organism evidence="1 2">
    <name type="scientific">Neorhizobium alkalisoli</name>
    <dbReference type="NCBI Taxonomy" id="528178"/>
    <lineage>
        <taxon>Bacteria</taxon>
        <taxon>Pseudomonadati</taxon>
        <taxon>Pseudomonadota</taxon>
        <taxon>Alphaproteobacteria</taxon>
        <taxon>Hyphomicrobiales</taxon>
        <taxon>Rhizobiaceae</taxon>
        <taxon>Rhizobium/Agrobacterium group</taxon>
        <taxon>Neorhizobium</taxon>
    </lineage>
</organism>
<comment type="caution">
    <text evidence="1">The sequence shown here is derived from an EMBL/GenBank/DDBJ whole genome shotgun (WGS) entry which is preliminary data.</text>
</comment>
<proteinExistence type="predicted"/>
<reference evidence="1 2" key="1">
    <citation type="submission" date="2019-06" db="EMBL/GenBank/DDBJ databases">
        <title>Sorghum-associated microbial communities from plants grown in Nebraska, USA.</title>
        <authorList>
            <person name="Schachtman D."/>
        </authorList>
    </citation>
    <scope>NUCLEOTIDE SEQUENCE [LARGE SCALE GENOMIC DNA]</scope>
    <source>
        <strain evidence="1 2">1225</strain>
    </source>
</reference>
<evidence type="ECO:0000313" key="1">
    <source>
        <dbReference type="EMBL" id="TWF52996.1"/>
    </source>
</evidence>
<keyword evidence="2" id="KW-1185">Reference proteome</keyword>
<sequence>MSAHKNIRGSRIGRAFAVLGAAISVSAAVEGGRRARAQDLETLGIDAKAFNRIG</sequence>
<accession>A0A561QRT1</accession>
<evidence type="ECO:0000313" key="2">
    <source>
        <dbReference type="Proteomes" id="UP000320653"/>
    </source>
</evidence>
<dbReference type="EMBL" id="VIWP01000004">
    <property type="protein sequence ID" value="TWF52996.1"/>
    <property type="molecule type" value="Genomic_DNA"/>
</dbReference>
<protein>
    <submittedName>
        <fullName evidence="1">Uncharacterized protein</fullName>
    </submittedName>
</protein>
<dbReference type="Proteomes" id="UP000320653">
    <property type="component" value="Unassembled WGS sequence"/>
</dbReference>